<name>A0A4Y2FPC9_ARAVE</name>
<dbReference type="EMBL" id="BGPR01001026">
    <property type="protein sequence ID" value="GBM43330.1"/>
    <property type="molecule type" value="Genomic_DNA"/>
</dbReference>
<evidence type="ECO:0000313" key="2">
    <source>
        <dbReference type="Proteomes" id="UP000499080"/>
    </source>
</evidence>
<accession>A0A4Y2FPC9</accession>
<protein>
    <submittedName>
        <fullName evidence="1">Uncharacterized protein</fullName>
    </submittedName>
</protein>
<dbReference type="AlphaFoldDB" id="A0A4Y2FPC9"/>
<keyword evidence="2" id="KW-1185">Reference proteome</keyword>
<comment type="caution">
    <text evidence="1">The sequence shown here is derived from an EMBL/GenBank/DDBJ whole genome shotgun (WGS) entry which is preliminary data.</text>
</comment>
<organism evidence="1 2">
    <name type="scientific">Araneus ventricosus</name>
    <name type="common">Orbweaver spider</name>
    <name type="synonym">Epeira ventricosa</name>
    <dbReference type="NCBI Taxonomy" id="182803"/>
    <lineage>
        <taxon>Eukaryota</taxon>
        <taxon>Metazoa</taxon>
        <taxon>Ecdysozoa</taxon>
        <taxon>Arthropoda</taxon>
        <taxon>Chelicerata</taxon>
        <taxon>Arachnida</taxon>
        <taxon>Araneae</taxon>
        <taxon>Araneomorphae</taxon>
        <taxon>Entelegynae</taxon>
        <taxon>Araneoidea</taxon>
        <taxon>Araneidae</taxon>
        <taxon>Araneus</taxon>
    </lineage>
</organism>
<gene>
    <name evidence="1" type="ORF">AVEN_96999_1</name>
</gene>
<reference evidence="1 2" key="1">
    <citation type="journal article" date="2019" name="Sci. Rep.">
        <title>Orb-weaving spider Araneus ventricosus genome elucidates the spidroin gene catalogue.</title>
        <authorList>
            <person name="Kono N."/>
            <person name="Nakamura H."/>
            <person name="Ohtoshi R."/>
            <person name="Moran D.A.P."/>
            <person name="Shinohara A."/>
            <person name="Yoshida Y."/>
            <person name="Fujiwara M."/>
            <person name="Mori M."/>
            <person name="Tomita M."/>
            <person name="Arakawa K."/>
        </authorList>
    </citation>
    <scope>NUCLEOTIDE SEQUENCE [LARGE SCALE GENOMIC DNA]</scope>
</reference>
<feature type="non-terminal residue" evidence="1">
    <location>
        <position position="1"/>
    </location>
</feature>
<proteinExistence type="predicted"/>
<dbReference type="Proteomes" id="UP000499080">
    <property type="component" value="Unassembled WGS sequence"/>
</dbReference>
<sequence>WTWVMVMVTTPTGGRFTHEFRFSMHWAQMHGGSLVESVSNLELSGPEAEILQQGLRYLSHHALYFEILGTNMENME</sequence>
<evidence type="ECO:0000313" key="1">
    <source>
        <dbReference type="EMBL" id="GBM43330.1"/>
    </source>
</evidence>